<keyword evidence="12 13" id="KW-0472">Membrane</keyword>
<comment type="caution">
    <text evidence="15">The sequence shown here is derived from an EMBL/GenBank/DDBJ whole genome shotgun (WGS) entry which is preliminary data.</text>
</comment>
<dbReference type="InterPro" id="IPR050415">
    <property type="entry name" value="MRET"/>
</dbReference>
<dbReference type="GO" id="GO:0046872">
    <property type="term" value="F:metal ion binding"/>
    <property type="evidence" value="ECO:0007669"/>
    <property type="project" value="UniProtKB-KW"/>
</dbReference>
<comment type="cofactor">
    <cofactor evidence="1">
        <name>FAD</name>
        <dbReference type="ChEBI" id="CHEBI:57692"/>
    </cofactor>
</comment>
<dbReference type="PANTHER" id="PTHR47354">
    <property type="entry name" value="NADH OXIDOREDUCTASE HCR"/>
    <property type="match status" value="1"/>
</dbReference>
<keyword evidence="8 13" id="KW-1133">Transmembrane helix</keyword>
<name>A0A1E4R5Q0_9BACI</name>
<evidence type="ECO:0000256" key="3">
    <source>
        <dbReference type="ARBA" id="ARBA00022630"/>
    </source>
</evidence>
<dbReference type="GO" id="GO:0050660">
    <property type="term" value="F:flavin adenine dinucleotide binding"/>
    <property type="evidence" value="ECO:0007669"/>
    <property type="project" value="TreeGrafter"/>
</dbReference>
<feature type="transmembrane region" description="Helical" evidence="13">
    <location>
        <begin position="36"/>
        <end position="56"/>
    </location>
</feature>
<dbReference type="SUPFAM" id="SSF52343">
    <property type="entry name" value="Ferredoxin reductase-like, C-terminal NADP-linked domain"/>
    <property type="match status" value="1"/>
</dbReference>
<dbReference type="PROSITE" id="PS51257">
    <property type="entry name" value="PROKAR_LIPOPROTEIN"/>
    <property type="match status" value="1"/>
</dbReference>
<feature type="transmembrane region" description="Helical" evidence="13">
    <location>
        <begin position="7"/>
        <end position="24"/>
    </location>
</feature>
<feature type="transmembrane region" description="Helical" evidence="13">
    <location>
        <begin position="170"/>
        <end position="190"/>
    </location>
</feature>
<evidence type="ECO:0000256" key="13">
    <source>
        <dbReference type="SAM" id="Phobius"/>
    </source>
</evidence>
<keyword evidence="7" id="KW-0274">FAD</keyword>
<evidence type="ECO:0000256" key="8">
    <source>
        <dbReference type="ARBA" id="ARBA00022989"/>
    </source>
</evidence>
<dbReference type="PROSITE" id="PS51384">
    <property type="entry name" value="FAD_FR"/>
    <property type="match status" value="1"/>
</dbReference>
<reference evidence="15 16" key="1">
    <citation type="submission" date="2016-09" db="EMBL/GenBank/DDBJ databases">
        <title>Draft genome sequence of the soil isolate, Lysinibacillus fusiformis M5, a potential hypoxanthine producer.</title>
        <authorList>
            <person name="Gallegos-Monterrosa R."/>
            <person name="Maroti G."/>
            <person name="Balint B."/>
            <person name="Kovacs A.T."/>
        </authorList>
    </citation>
    <scope>NUCLEOTIDE SEQUENCE [LARGE SCALE GENOMIC DNA]</scope>
    <source>
        <strain evidence="15 16">M5</strain>
    </source>
</reference>
<accession>A0A1E4R5Q0</accession>
<dbReference type="InterPro" id="IPR013130">
    <property type="entry name" value="Fe3_Rdtase_TM_dom"/>
</dbReference>
<protein>
    <recommendedName>
        <fullName evidence="14">FAD-binding FR-type domain-containing protein</fullName>
    </recommendedName>
</protein>
<keyword evidence="3" id="KW-0285">Flavoprotein</keyword>
<dbReference type="GO" id="GO:0016491">
    <property type="term" value="F:oxidoreductase activity"/>
    <property type="evidence" value="ECO:0007669"/>
    <property type="project" value="UniProtKB-KW"/>
</dbReference>
<dbReference type="Proteomes" id="UP000094784">
    <property type="component" value="Unassembled WGS sequence"/>
</dbReference>
<dbReference type="Pfam" id="PF00175">
    <property type="entry name" value="NAD_binding_1"/>
    <property type="match status" value="1"/>
</dbReference>
<keyword evidence="10" id="KW-0408">Iron</keyword>
<evidence type="ECO:0000256" key="7">
    <source>
        <dbReference type="ARBA" id="ARBA00022827"/>
    </source>
</evidence>
<keyword evidence="6" id="KW-0479">Metal-binding</keyword>
<dbReference type="AlphaFoldDB" id="A0A1E4R5Q0"/>
<evidence type="ECO:0000256" key="10">
    <source>
        <dbReference type="ARBA" id="ARBA00023004"/>
    </source>
</evidence>
<evidence type="ECO:0000256" key="12">
    <source>
        <dbReference type="ARBA" id="ARBA00023136"/>
    </source>
</evidence>
<evidence type="ECO:0000256" key="9">
    <source>
        <dbReference type="ARBA" id="ARBA00023002"/>
    </source>
</evidence>
<dbReference type="GO" id="GO:0051537">
    <property type="term" value="F:2 iron, 2 sulfur cluster binding"/>
    <property type="evidence" value="ECO:0007669"/>
    <property type="project" value="UniProtKB-KW"/>
</dbReference>
<dbReference type="Gene3D" id="2.40.30.10">
    <property type="entry name" value="Translation factors"/>
    <property type="match status" value="1"/>
</dbReference>
<sequence length="408" mass="46937">MKAYRGLLIIILAMGSSACLWYFATPMTPIHPLNRLAHIIGGLAITGLFLVFLFSTRMKILERWFYGLERLNFYHKVLAMFSLGFIIIHGQLQKMVPDEDLPQTSFRELAKELGELAQYGFIILIALAFLAKFLKYEHWRWLHRLLLLPYTLGIYHTYFSSEYDLLQPSALGIFTALTTTIGFMSALYMMTMYQDMFFPYNGAISNIQKLNAHVIELELTLTKKLHFRPGQFLFLKIFQEGIEKAPHPFSISGGDGEKIRVTIKAVGDFTKQVYNQIQVDTPVAIDGPFGHFDFAKGANQQLWIAGGIGITPFIAYLQTKPTKKIHLYYSFHGVENIVYKDFLLNYAQSNEQFTVTFIDTTQMDRLTFDQMTIPAHTSIYLCGPEKMLKHFKSSAPTRHIEWEAFKLR</sequence>
<feature type="transmembrane region" description="Helical" evidence="13">
    <location>
        <begin position="141"/>
        <end position="158"/>
    </location>
</feature>
<evidence type="ECO:0000256" key="2">
    <source>
        <dbReference type="ARBA" id="ARBA00004141"/>
    </source>
</evidence>
<evidence type="ECO:0000313" key="16">
    <source>
        <dbReference type="Proteomes" id="UP000094784"/>
    </source>
</evidence>
<feature type="transmembrane region" description="Helical" evidence="13">
    <location>
        <begin position="77"/>
        <end position="96"/>
    </location>
</feature>
<evidence type="ECO:0000256" key="6">
    <source>
        <dbReference type="ARBA" id="ARBA00022723"/>
    </source>
</evidence>
<keyword evidence="9" id="KW-0560">Oxidoreductase</keyword>
<dbReference type="PANTHER" id="PTHR47354:SF8">
    <property type="entry name" value="1,2-PHENYLACETYL-COA EPOXIDASE, SUBUNIT E"/>
    <property type="match status" value="1"/>
</dbReference>
<dbReference type="Pfam" id="PF08022">
    <property type="entry name" value="FAD_binding_8"/>
    <property type="match status" value="1"/>
</dbReference>
<evidence type="ECO:0000256" key="1">
    <source>
        <dbReference type="ARBA" id="ARBA00001974"/>
    </source>
</evidence>
<evidence type="ECO:0000313" key="15">
    <source>
        <dbReference type="EMBL" id="ODV55773.1"/>
    </source>
</evidence>
<dbReference type="Gene3D" id="3.40.50.80">
    <property type="entry name" value="Nucleotide-binding domain of ferredoxin-NADP reductase (FNR) module"/>
    <property type="match status" value="1"/>
</dbReference>
<dbReference type="OrthoDB" id="573132at2"/>
<dbReference type="InterPro" id="IPR001433">
    <property type="entry name" value="OxRdtase_FAD/NAD-bd"/>
</dbReference>
<dbReference type="Pfam" id="PF01794">
    <property type="entry name" value="Ferric_reduct"/>
    <property type="match status" value="1"/>
</dbReference>
<evidence type="ECO:0000256" key="5">
    <source>
        <dbReference type="ARBA" id="ARBA00022714"/>
    </source>
</evidence>
<dbReference type="InterPro" id="IPR017927">
    <property type="entry name" value="FAD-bd_FR_type"/>
</dbReference>
<dbReference type="InterPro" id="IPR039261">
    <property type="entry name" value="FNR_nucleotide-bd"/>
</dbReference>
<dbReference type="EMBL" id="MECQ01000001">
    <property type="protein sequence ID" value="ODV55773.1"/>
    <property type="molecule type" value="Genomic_DNA"/>
</dbReference>
<keyword evidence="4 13" id="KW-0812">Transmembrane</keyword>
<evidence type="ECO:0000256" key="4">
    <source>
        <dbReference type="ARBA" id="ARBA00022692"/>
    </source>
</evidence>
<dbReference type="SUPFAM" id="SSF63380">
    <property type="entry name" value="Riboflavin synthase domain-like"/>
    <property type="match status" value="1"/>
</dbReference>
<dbReference type="RefSeq" id="WP_069480823.1">
    <property type="nucleotide sequence ID" value="NZ_KV766182.1"/>
</dbReference>
<dbReference type="InterPro" id="IPR017938">
    <property type="entry name" value="Riboflavin_synthase-like_b-brl"/>
</dbReference>
<feature type="transmembrane region" description="Helical" evidence="13">
    <location>
        <begin position="116"/>
        <end position="134"/>
    </location>
</feature>
<keyword evidence="5" id="KW-0001">2Fe-2S</keyword>
<keyword evidence="11" id="KW-0411">Iron-sulfur</keyword>
<organism evidence="15 16">
    <name type="scientific">Lysinibacillus fusiformis</name>
    <dbReference type="NCBI Taxonomy" id="28031"/>
    <lineage>
        <taxon>Bacteria</taxon>
        <taxon>Bacillati</taxon>
        <taxon>Bacillota</taxon>
        <taxon>Bacilli</taxon>
        <taxon>Bacillales</taxon>
        <taxon>Bacillaceae</taxon>
        <taxon>Lysinibacillus</taxon>
    </lineage>
</organism>
<evidence type="ECO:0000259" key="14">
    <source>
        <dbReference type="PROSITE" id="PS51384"/>
    </source>
</evidence>
<dbReference type="InterPro" id="IPR013112">
    <property type="entry name" value="FAD-bd_8"/>
</dbReference>
<comment type="subcellular location">
    <subcellularLocation>
        <location evidence="2">Membrane</location>
        <topology evidence="2">Multi-pass membrane protein</topology>
    </subcellularLocation>
</comment>
<dbReference type="GO" id="GO:0016020">
    <property type="term" value="C:membrane"/>
    <property type="evidence" value="ECO:0007669"/>
    <property type="project" value="UniProtKB-SubCell"/>
</dbReference>
<evidence type="ECO:0000256" key="11">
    <source>
        <dbReference type="ARBA" id="ARBA00023014"/>
    </source>
</evidence>
<feature type="domain" description="FAD-binding FR-type" evidence="14">
    <location>
        <begin position="197"/>
        <end position="295"/>
    </location>
</feature>
<gene>
    <name evidence="15" type="ORF">BG258_07590</name>
</gene>
<dbReference type="CDD" id="cd06198">
    <property type="entry name" value="FNR_like_3"/>
    <property type="match status" value="1"/>
</dbReference>
<proteinExistence type="predicted"/>